<dbReference type="GO" id="GO:0016020">
    <property type="term" value="C:membrane"/>
    <property type="evidence" value="ECO:0007669"/>
    <property type="project" value="UniProtKB-SubCell"/>
</dbReference>
<reference evidence="4 5" key="1">
    <citation type="submission" date="2019-09" db="EMBL/GenBank/DDBJ databases">
        <title>Actinomadura physcomitrii sp. nov., a novel actinomycete isolated from moss [Physcomitrium sphaericum (Ludw) Fuernr].</title>
        <authorList>
            <person name="Zhuang X."/>
            <person name="Liu C."/>
        </authorList>
    </citation>
    <scope>NUCLEOTIDE SEQUENCE [LARGE SCALE GENOMIC DNA]</scope>
    <source>
        <strain evidence="4 5">HMC1</strain>
    </source>
</reference>
<sequence>MMVLAALVIAGGGTTAWAAKAKNDLSATTASQNLALTDTARTSDVKGQVASAVSTVFSYSYADTAKTERAAQKLLTGKAVQQYNQMFARVRQQAPQMKQVLTTTVTDAAVVTLRADSGRLLVFADQRNTTVGDTAKKDAKSKTEGGGKTAASAAVFAVEVVRDDGMWKITGIDTFGA</sequence>
<evidence type="ECO:0000256" key="1">
    <source>
        <dbReference type="ARBA" id="ARBA00004370"/>
    </source>
</evidence>
<evidence type="ECO:0000313" key="5">
    <source>
        <dbReference type="Proteomes" id="UP000468735"/>
    </source>
</evidence>
<keyword evidence="5" id="KW-1185">Reference proteome</keyword>
<keyword evidence="3" id="KW-0732">Signal</keyword>
<dbReference type="Proteomes" id="UP000468735">
    <property type="component" value="Unassembled WGS sequence"/>
</dbReference>
<gene>
    <name evidence="4" type="ORF">F8566_25600</name>
</gene>
<dbReference type="PANTHER" id="PTHR37042">
    <property type="entry name" value="OUTER MEMBRANE PROTEIN RV1973"/>
    <property type="match status" value="1"/>
</dbReference>
<protein>
    <recommendedName>
        <fullName evidence="6">Mce-associated membrane protein</fullName>
    </recommendedName>
</protein>
<evidence type="ECO:0000256" key="2">
    <source>
        <dbReference type="ARBA" id="ARBA00023136"/>
    </source>
</evidence>
<dbReference type="RefSeq" id="WP_151564206.1">
    <property type="nucleotide sequence ID" value="NZ_WBMT01000012.1"/>
</dbReference>
<comment type="subcellular location">
    <subcellularLocation>
        <location evidence="1">Membrane</location>
    </subcellularLocation>
</comment>
<feature type="signal peptide" evidence="3">
    <location>
        <begin position="1"/>
        <end position="18"/>
    </location>
</feature>
<dbReference type="PANTHER" id="PTHR37042:SF4">
    <property type="entry name" value="OUTER MEMBRANE PROTEIN RV1973"/>
    <property type="match status" value="1"/>
</dbReference>
<keyword evidence="2" id="KW-0472">Membrane</keyword>
<accession>A0A6H9YXZ1</accession>
<feature type="chain" id="PRO_5026360403" description="Mce-associated membrane protein" evidence="3">
    <location>
        <begin position="19"/>
        <end position="177"/>
    </location>
</feature>
<dbReference type="AlphaFoldDB" id="A0A6H9YXZ1"/>
<dbReference type="OrthoDB" id="5192320at2"/>
<dbReference type="EMBL" id="WBMT01000012">
    <property type="protein sequence ID" value="KAB2346077.1"/>
    <property type="molecule type" value="Genomic_DNA"/>
</dbReference>
<name>A0A6H9YXZ1_9ACTN</name>
<organism evidence="4 5">
    <name type="scientific">Actinomadura rudentiformis</name>
    <dbReference type="NCBI Taxonomy" id="359158"/>
    <lineage>
        <taxon>Bacteria</taxon>
        <taxon>Bacillati</taxon>
        <taxon>Actinomycetota</taxon>
        <taxon>Actinomycetes</taxon>
        <taxon>Streptosporangiales</taxon>
        <taxon>Thermomonosporaceae</taxon>
        <taxon>Actinomadura</taxon>
    </lineage>
</organism>
<proteinExistence type="predicted"/>
<evidence type="ECO:0000256" key="3">
    <source>
        <dbReference type="SAM" id="SignalP"/>
    </source>
</evidence>
<comment type="caution">
    <text evidence="4">The sequence shown here is derived from an EMBL/GenBank/DDBJ whole genome shotgun (WGS) entry which is preliminary data.</text>
</comment>
<evidence type="ECO:0008006" key="6">
    <source>
        <dbReference type="Google" id="ProtNLM"/>
    </source>
</evidence>
<evidence type="ECO:0000313" key="4">
    <source>
        <dbReference type="EMBL" id="KAB2346077.1"/>
    </source>
</evidence>